<keyword evidence="2" id="KW-1185">Reference proteome</keyword>
<sequence>MFKQHQVTTPYIEFLGDTSCTICLQSMRYAVTSNEGGDSIPPLTKEKIEALNTLIEKKACNSAISRILGTSEGTVRYHRKKRSLTSLGNGNTKESKAIMYEELISDWMGKAAADKRPANIRELHEHLVSITGTATLISRYCGEVS</sequence>
<organism evidence="1 2">
    <name type="scientific">Desulfobotulus pelophilus</name>
    <dbReference type="NCBI Taxonomy" id="2823377"/>
    <lineage>
        <taxon>Bacteria</taxon>
        <taxon>Pseudomonadati</taxon>
        <taxon>Thermodesulfobacteriota</taxon>
        <taxon>Desulfobacteria</taxon>
        <taxon>Desulfobacterales</taxon>
        <taxon>Desulfobacteraceae</taxon>
        <taxon>Desulfobotulus</taxon>
    </lineage>
</organism>
<comment type="caution">
    <text evidence="1">The sequence shown here is derived from an EMBL/GenBank/DDBJ whole genome shotgun (WGS) entry which is preliminary data.</text>
</comment>
<evidence type="ECO:0000313" key="1">
    <source>
        <dbReference type="EMBL" id="MCW7752783.1"/>
    </source>
</evidence>
<protein>
    <recommendedName>
        <fullName evidence="3">HTH luxR-type domain-containing protein</fullName>
    </recommendedName>
</protein>
<evidence type="ECO:0008006" key="3">
    <source>
        <dbReference type="Google" id="ProtNLM"/>
    </source>
</evidence>
<evidence type="ECO:0000313" key="2">
    <source>
        <dbReference type="Proteomes" id="UP001209681"/>
    </source>
</evidence>
<proteinExistence type="predicted"/>
<dbReference type="Proteomes" id="UP001209681">
    <property type="component" value="Unassembled WGS sequence"/>
</dbReference>
<dbReference type="EMBL" id="JAPFPW010000002">
    <property type="protein sequence ID" value="MCW7752783.1"/>
    <property type="molecule type" value="Genomic_DNA"/>
</dbReference>
<dbReference type="RefSeq" id="WP_265423646.1">
    <property type="nucleotide sequence ID" value="NZ_JAPFPW010000002.1"/>
</dbReference>
<accession>A0ABT3N5P8</accession>
<gene>
    <name evidence="1" type="ORF">OOT00_02140</name>
</gene>
<reference evidence="1 2" key="1">
    <citation type="submission" date="2022-11" db="EMBL/GenBank/DDBJ databases">
        <title>Desulfobotulus tamanensis H1 sp. nov. - anaerobic, alkaliphilic, sulphate reducing bacterium isolated from terrestrial mud volcano.</title>
        <authorList>
            <person name="Frolova A."/>
            <person name="Merkel A.Y."/>
            <person name="Slobodkin A.I."/>
        </authorList>
    </citation>
    <scope>NUCLEOTIDE SEQUENCE [LARGE SCALE GENOMIC DNA]</scope>
    <source>
        <strain evidence="1 2">H1</strain>
    </source>
</reference>
<name>A0ABT3N5P8_9BACT</name>